<evidence type="ECO:0000256" key="1">
    <source>
        <dbReference type="SAM" id="Phobius"/>
    </source>
</evidence>
<keyword evidence="2" id="KW-0732">Signal</keyword>
<keyword evidence="1" id="KW-1133">Transmembrane helix</keyword>
<dbReference type="EMBL" id="RCNU01000002">
    <property type="protein sequence ID" value="RWQ98381.1"/>
    <property type="molecule type" value="Genomic_DNA"/>
</dbReference>
<keyword evidence="1" id="KW-0472">Membrane</keyword>
<feature type="chain" id="PRO_5018993162" evidence="2">
    <location>
        <begin position="27"/>
        <end position="372"/>
    </location>
</feature>
<name>A0A443I2Z7_BYSSP</name>
<comment type="caution">
    <text evidence="3">The sequence shown here is derived from an EMBL/GenBank/DDBJ whole genome shotgun (WGS) entry which is preliminary data.</text>
</comment>
<protein>
    <submittedName>
        <fullName evidence="3">Uncharacterized protein</fullName>
    </submittedName>
</protein>
<feature type="transmembrane region" description="Helical" evidence="1">
    <location>
        <begin position="226"/>
        <end position="252"/>
    </location>
</feature>
<dbReference type="AlphaFoldDB" id="A0A443I2Z7"/>
<sequence>MFSEQLPRAAFLLSLSLLCLSSVSDGLRVTNGSPCTSVCNKSSTNTTLNEIVCLDQQFNTTSVGEAFKDCIECELASTYADDESGETDVSWGLYNLRYAFSTCVFGYPGSVTNVSTPCIVSCQGLSSAIELDLTSPDSTTFDAFCGVTTFGDNTVDQCEFCYGLTDNQILMANFIESVRYGCRFRTVSGTAFAINPTRIFNESVLPSATAPITTSTASSSHTIKNLTLVIVLPIVGFLILLCLTCISCFFLIRHRRKKAKARGQSQHLHARWNDTTISTPGQRRSWNEPTPYPNMRTSPGYGPGFGFADYNGQRQDVGFSAKDGSVQYASPVSPALSVPSQLYHYGANHPMSSEATYFPPPMNHHQEQPTSL</sequence>
<feature type="signal peptide" evidence="2">
    <location>
        <begin position="1"/>
        <end position="26"/>
    </location>
</feature>
<dbReference type="GeneID" id="39601939"/>
<dbReference type="VEuPathDB" id="FungiDB:C8Q69DRAFT_505018"/>
<proteinExistence type="predicted"/>
<organism evidence="3 4">
    <name type="scientific">Byssochlamys spectabilis</name>
    <name type="common">Paecilomyces variotii</name>
    <dbReference type="NCBI Taxonomy" id="264951"/>
    <lineage>
        <taxon>Eukaryota</taxon>
        <taxon>Fungi</taxon>
        <taxon>Dikarya</taxon>
        <taxon>Ascomycota</taxon>
        <taxon>Pezizomycotina</taxon>
        <taxon>Eurotiomycetes</taxon>
        <taxon>Eurotiomycetidae</taxon>
        <taxon>Eurotiales</taxon>
        <taxon>Thermoascaceae</taxon>
        <taxon>Paecilomyces</taxon>
    </lineage>
</organism>
<keyword evidence="1" id="KW-0812">Transmembrane</keyword>
<evidence type="ECO:0000256" key="2">
    <source>
        <dbReference type="SAM" id="SignalP"/>
    </source>
</evidence>
<dbReference type="RefSeq" id="XP_028488026.1">
    <property type="nucleotide sequence ID" value="XM_028632662.1"/>
</dbReference>
<dbReference type="STRING" id="264951.A0A443I2Z7"/>
<evidence type="ECO:0000313" key="4">
    <source>
        <dbReference type="Proteomes" id="UP000283841"/>
    </source>
</evidence>
<gene>
    <name evidence="3" type="ORF">C8Q69DRAFT_505018</name>
</gene>
<keyword evidence="4" id="KW-1185">Reference proteome</keyword>
<dbReference type="Proteomes" id="UP000283841">
    <property type="component" value="Unassembled WGS sequence"/>
</dbReference>
<reference evidence="3 4" key="1">
    <citation type="journal article" date="2018" name="Front. Microbiol.">
        <title>Genomic and genetic insights into a cosmopolitan fungus, Paecilomyces variotii (Eurotiales).</title>
        <authorList>
            <person name="Urquhart A.S."/>
            <person name="Mondo S.J."/>
            <person name="Makela M.R."/>
            <person name="Hane J.K."/>
            <person name="Wiebenga A."/>
            <person name="He G."/>
            <person name="Mihaltcheva S."/>
            <person name="Pangilinan J."/>
            <person name="Lipzen A."/>
            <person name="Barry K."/>
            <person name="de Vries R.P."/>
            <person name="Grigoriev I.V."/>
            <person name="Idnurm A."/>
        </authorList>
    </citation>
    <scope>NUCLEOTIDE SEQUENCE [LARGE SCALE GENOMIC DNA]</scope>
    <source>
        <strain evidence="3 4">CBS 101075</strain>
    </source>
</reference>
<accession>A0A443I2Z7</accession>
<evidence type="ECO:0000313" key="3">
    <source>
        <dbReference type="EMBL" id="RWQ98381.1"/>
    </source>
</evidence>